<organism evidence="3 4">
    <name type="scientific">Sedimentibacter saalensis</name>
    <dbReference type="NCBI Taxonomy" id="130788"/>
    <lineage>
        <taxon>Bacteria</taxon>
        <taxon>Bacillati</taxon>
        <taxon>Bacillota</taxon>
        <taxon>Tissierellia</taxon>
        <taxon>Sedimentibacter</taxon>
    </lineage>
</organism>
<dbReference type="PROSITE" id="PS50173">
    <property type="entry name" value="UMUC"/>
    <property type="match status" value="1"/>
</dbReference>
<gene>
    <name evidence="3" type="ORF">LY60_01325</name>
</gene>
<dbReference type="AlphaFoldDB" id="A0A562JEF3"/>
<dbReference type="GO" id="GO:0005829">
    <property type="term" value="C:cytosol"/>
    <property type="evidence" value="ECO:0007669"/>
    <property type="project" value="TreeGrafter"/>
</dbReference>
<dbReference type="GO" id="GO:0042276">
    <property type="term" value="P:error-prone translesion synthesis"/>
    <property type="evidence" value="ECO:0007669"/>
    <property type="project" value="TreeGrafter"/>
</dbReference>
<dbReference type="Pfam" id="PF11799">
    <property type="entry name" value="IMS_C"/>
    <property type="match status" value="1"/>
</dbReference>
<dbReference type="PANTHER" id="PTHR11076">
    <property type="entry name" value="DNA REPAIR POLYMERASE UMUC / TRANSFERASE FAMILY MEMBER"/>
    <property type="match status" value="1"/>
</dbReference>
<name>A0A562JEF3_9FIRM</name>
<evidence type="ECO:0000256" key="1">
    <source>
        <dbReference type="ARBA" id="ARBA00010945"/>
    </source>
</evidence>
<dbReference type="InterPro" id="IPR043128">
    <property type="entry name" value="Rev_trsase/Diguanyl_cyclase"/>
</dbReference>
<dbReference type="InterPro" id="IPR001126">
    <property type="entry name" value="UmuC"/>
</dbReference>
<evidence type="ECO:0000259" key="2">
    <source>
        <dbReference type="PROSITE" id="PS50173"/>
    </source>
</evidence>
<dbReference type="Pfam" id="PF00817">
    <property type="entry name" value="IMS"/>
    <property type="match status" value="1"/>
</dbReference>
<accession>A0A562JEF3</accession>
<dbReference type="RefSeq" id="WP_145081562.1">
    <property type="nucleotide sequence ID" value="NZ_VLKH01000003.1"/>
</dbReference>
<dbReference type="InterPro" id="IPR050116">
    <property type="entry name" value="DNA_polymerase-Y"/>
</dbReference>
<dbReference type="PANTHER" id="PTHR11076:SF35">
    <property type="entry name" value="DNA REPAIR PROTEIN HOMOLOG YOBH"/>
    <property type="match status" value="1"/>
</dbReference>
<evidence type="ECO:0000313" key="3">
    <source>
        <dbReference type="EMBL" id="TWH81572.1"/>
    </source>
</evidence>
<comment type="similarity">
    <text evidence="1">Belongs to the DNA polymerase type-Y family.</text>
</comment>
<dbReference type="GO" id="GO:0003887">
    <property type="term" value="F:DNA-directed DNA polymerase activity"/>
    <property type="evidence" value="ECO:0007669"/>
    <property type="project" value="TreeGrafter"/>
</dbReference>
<dbReference type="GO" id="GO:0003684">
    <property type="term" value="F:damaged DNA binding"/>
    <property type="evidence" value="ECO:0007669"/>
    <property type="project" value="InterPro"/>
</dbReference>
<dbReference type="GO" id="GO:0009432">
    <property type="term" value="P:SOS response"/>
    <property type="evidence" value="ECO:0007669"/>
    <property type="project" value="TreeGrafter"/>
</dbReference>
<dbReference type="InterPro" id="IPR043502">
    <property type="entry name" value="DNA/RNA_pol_sf"/>
</dbReference>
<dbReference type="Gene3D" id="3.30.70.270">
    <property type="match status" value="1"/>
</dbReference>
<dbReference type="SUPFAM" id="SSF56672">
    <property type="entry name" value="DNA/RNA polymerases"/>
    <property type="match status" value="1"/>
</dbReference>
<proteinExistence type="inferred from homology"/>
<protein>
    <submittedName>
        <fullName evidence="3">DNA polymerase V</fullName>
    </submittedName>
</protein>
<dbReference type="OrthoDB" id="9808813at2"/>
<reference evidence="3 4" key="1">
    <citation type="submission" date="2019-07" db="EMBL/GenBank/DDBJ databases">
        <title>Genomic Encyclopedia of Type Strains, Phase I: the one thousand microbial genomes (KMG-I) project.</title>
        <authorList>
            <person name="Kyrpides N."/>
        </authorList>
    </citation>
    <scope>NUCLEOTIDE SEQUENCE [LARGE SCALE GENOMIC DNA]</scope>
    <source>
        <strain evidence="3 4">DSM 13558</strain>
    </source>
</reference>
<dbReference type="Gene3D" id="1.10.150.20">
    <property type="entry name" value="5' to 3' exonuclease, C-terminal subdomain"/>
    <property type="match status" value="1"/>
</dbReference>
<dbReference type="Proteomes" id="UP000315343">
    <property type="component" value="Unassembled WGS sequence"/>
</dbReference>
<comment type="caution">
    <text evidence="3">The sequence shown here is derived from an EMBL/GenBank/DDBJ whole genome shotgun (WGS) entry which is preliminary data.</text>
</comment>
<dbReference type="EMBL" id="VLKH01000003">
    <property type="protein sequence ID" value="TWH81572.1"/>
    <property type="molecule type" value="Genomic_DNA"/>
</dbReference>
<keyword evidence="4" id="KW-1185">Reference proteome</keyword>
<sequence length="507" mass="57095">MKNRTYIAIDLKSFYASVECMERELNPLTTNLVVADASRTEKTICLAVSPSLKAYGIPGRARLFEVVQKVKEVNAERLRKAPGRTFSGSSFNDAELKSSPDMALDYIAATPRMALYIEYSTQIYNIYLKYIASEDIHVYSIDEVFIDATDYLITYNLSARELATKMILDVLKTTGITASAGIGTNLYLCKVAMDIQAKHTIQDQNGVQIAELDEMNYRRLLWSHQPLTDFWRVGRGYAKKLEEQGLFTMGDIARCSLGKPNDYYNEDLLYKLFGINAELLIDHAWGWEPCTIAHIKAYKPSTNSIGSGQVLHCAYTFDKAKLIVREMTDLLVLDLVDKKLVTDQLVLTVGYDIENLSNPVKEKSYKGTITTDYYGRVVPKSAHGSANLGRHTSSTKLILDAVTELFERIVDKNLLIRRVNITANHVVDEAAVQKTDNNEQLDLFTDYEAEQANKAYEEAELAREKKMQKAILQIKKKYGKNAILKGMNLEEGATTVERNEQIGGHKA</sequence>
<evidence type="ECO:0000313" key="4">
    <source>
        <dbReference type="Proteomes" id="UP000315343"/>
    </source>
</evidence>
<dbReference type="InterPro" id="IPR017961">
    <property type="entry name" value="DNA_pol_Y-fam_little_finger"/>
</dbReference>
<dbReference type="GO" id="GO:0006281">
    <property type="term" value="P:DNA repair"/>
    <property type="evidence" value="ECO:0007669"/>
    <property type="project" value="InterPro"/>
</dbReference>
<feature type="domain" description="UmuC" evidence="2">
    <location>
        <begin position="6"/>
        <end position="234"/>
    </location>
</feature>